<feature type="transmembrane region" description="Helical" evidence="7">
    <location>
        <begin position="406"/>
        <end position="427"/>
    </location>
</feature>
<feature type="transmembrane region" description="Helical" evidence="7">
    <location>
        <begin position="544"/>
        <end position="563"/>
    </location>
</feature>
<dbReference type="Gene3D" id="1.20.1250.20">
    <property type="entry name" value="MFS general substrate transporter like domains"/>
    <property type="match status" value="1"/>
</dbReference>
<feature type="compositionally biased region" description="Basic and acidic residues" evidence="6">
    <location>
        <begin position="1"/>
        <end position="20"/>
    </location>
</feature>
<comment type="similarity">
    <text evidence="2">Belongs to the major facilitator superfamily. TCR/Tet family.</text>
</comment>
<dbReference type="PROSITE" id="PS50850">
    <property type="entry name" value="MFS"/>
    <property type="match status" value="1"/>
</dbReference>
<dbReference type="GO" id="GO:0022857">
    <property type="term" value="F:transmembrane transporter activity"/>
    <property type="evidence" value="ECO:0007669"/>
    <property type="project" value="InterPro"/>
</dbReference>
<protein>
    <recommendedName>
        <fullName evidence="8">Major facilitator superfamily (MFS) profile domain-containing protein</fullName>
    </recommendedName>
</protein>
<evidence type="ECO:0000256" key="1">
    <source>
        <dbReference type="ARBA" id="ARBA00004141"/>
    </source>
</evidence>
<proteinExistence type="inferred from homology"/>
<keyword evidence="10" id="KW-1185">Reference proteome</keyword>
<dbReference type="InterPro" id="IPR020846">
    <property type="entry name" value="MFS_dom"/>
</dbReference>
<organism evidence="9 10">
    <name type="scientific">Aspergillus fumigatiaffinis</name>
    <dbReference type="NCBI Taxonomy" id="340414"/>
    <lineage>
        <taxon>Eukaryota</taxon>
        <taxon>Fungi</taxon>
        <taxon>Dikarya</taxon>
        <taxon>Ascomycota</taxon>
        <taxon>Pezizomycotina</taxon>
        <taxon>Eurotiomycetes</taxon>
        <taxon>Eurotiomycetidae</taxon>
        <taxon>Eurotiales</taxon>
        <taxon>Aspergillaceae</taxon>
        <taxon>Aspergillus</taxon>
        <taxon>Aspergillus subgen. Fumigati</taxon>
    </lineage>
</organism>
<feature type="transmembrane region" description="Helical" evidence="7">
    <location>
        <begin position="382"/>
        <end position="399"/>
    </location>
</feature>
<comment type="caution">
    <text evidence="9">The sequence shown here is derived from an EMBL/GenBank/DDBJ whole genome shotgun (WGS) entry which is preliminary data.</text>
</comment>
<dbReference type="InterPro" id="IPR036259">
    <property type="entry name" value="MFS_trans_sf"/>
</dbReference>
<feature type="compositionally biased region" description="Polar residues" evidence="6">
    <location>
        <begin position="49"/>
        <end position="59"/>
    </location>
</feature>
<accession>A0A8H4H773</accession>
<dbReference type="SUPFAM" id="SSF103473">
    <property type="entry name" value="MFS general substrate transporter"/>
    <property type="match status" value="1"/>
</dbReference>
<dbReference type="AlphaFoldDB" id="A0A8H4H773"/>
<feature type="transmembrane region" description="Helical" evidence="7">
    <location>
        <begin position="231"/>
        <end position="250"/>
    </location>
</feature>
<name>A0A8H4H773_9EURO</name>
<evidence type="ECO:0000256" key="3">
    <source>
        <dbReference type="ARBA" id="ARBA00022692"/>
    </source>
</evidence>
<comment type="subcellular location">
    <subcellularLocation>
        <location evidence="1">Membrane</location>
        <topology evidence="1">Multi-pass membrane protein</topology>
    </subcellularLocation>
</comment>
<evidence type="ECO:0000259" key="8">
    <source>
        <dbReference type="PROSITE" id="PS50850"/>
    </source>
</evidence>
<dbReference type="Pfam" id="PF07690">
    <property type="entry name" value="MFS_1"/>
    <property type="match status" value="1"/>
</dbReference>
<dbReference type="PANTHER" id="PTHR23501:SF193">
    <property type="entry name" value="MULTIDRUG TRANSPORTER, PUTATIVE (AFU_ORTHOLOGUE AFUA_8G00940)-RELATED"/>
    <property type="match status" value="1"/>
</dbReference>
<feature type="transmembrane region" description="Helical" evidence="7">
    <location>
        <begin position="168"/>
        <end position="193"/>
    </location>
</feature>
<evidence type="ECO:0000313" key="9">
    <source>
        <dbReference type="EMBL" id="KAF4236537.1"/>
    </source>
</evidence>
<keyword evidence="5 7" id="KW-0472">Membrane</keyword>
<dbReference type="CDD" id="cd17502">
    <property type="entry name" value="MFS_Azr1_MDR_like"/>
    <property type="match status" value="1"/>
</dbReference>
<evidence type="ECO:0000256" key="4">
    <source>
        <dbReference type="ARBA" id="ARBA00022989"/>
    </source>
</evidence>
<evidence type="ECO:0000256" key="7">
    <source>
        <dbReference type="SAM" id="Phobius"/>
    </source>
</evidence>
<feature type="domain" description="Major facilitator superfamily (MFS) profile" evidence="8">
    <location>
        <begin position="78"/>
        <end position="567"/>
    </location>
</feature>
<evidence type="ECO:0000313" key="10">
    <source>
        <dbReference type="Proteomes" id="UP000653565"/>
    </source>
</evidence>
<keyword evidence="3 7" id="KW-0812">Transmembrane</keyword>
<keyword evidence="4 7" id="KW-1133">Transmembrane helix</keyword>
<feature type="transmembrane region" description="Helical" evidence="7">
    <location>
        <begin position="142"/>
        <end position="162"/>
    </location>
</feature>
<sequence>MRTELEEEEAPRSADRKDEASFTQNTHNTPSMTSELSNTKQEPDILSGDTAQNLTNPISNAGEEHPDKWIKGIPLLMVTSGITLVIFLMLLDMSILSTAIPQITNQFHSLEDIAWYGSAYTLASSALQPLTGKFYTYFTSKWVFLGFFAVFELGSLICGVATSSRMLIVGRAIAGMGSSGMANGALTIVAGAVPMHRRPFMVGIMMGLSQIGLVLGPLIGGALSTYTTWRWCFYINLPIGALVAALLVFTRVPEQREKGRAVEVLPTFFKTFDILGFVLFAPAAIQLLLALQYGGNQYAWDSATVIGLFCGAGAMFLVFLGWEYRMGKDAMIPFHVVRNRIVSCSCVVIMTLFGMTITASYYLPIYFQAVRDKTPLVSGVDLLPGVLCQIVMALVTGALTGRIGYYLPFAVLGGILNAVGCGLLSTLSPTTPTREWAGYQALIGFGRGAGLQTPMIAVQNAVLPDEMSTAMAILTFSQTIGAAIFLAVAEVIFSHGLRNTIPQYAPTVDPERVIAAGATGFRGIVPEASLPGVLAAYSKSIGHIFYLIAALSVVQFFFAWGMGWKNVGKPKEDKLKREEEGKVNN</sequence>
<feature type="transmembrane region" description="Helical" evidence="7">
    <location>
        <begin position="341"/>
        <end position="362"/>
    </location>
</feature>
<reference evidence="9" key="1">
    <citation type="journal article" date="2020" name="bioRxiv">
        <title>Genomic and phenotypic heterogeneity of clinical isolates of the human pathogens Aspergillus fumigatus, Aspergillus lentulus and Aspergillus fumigatiaffinis.</title>
        <authorList>
            <person name="dos Santos R.A.C."/>
            <person name="Steenwyk J.L."/>
            <person name="Rivero-Menendez O."/>
            <person name="Mead M.E."/>
            <person name="Silva L.P."/>
            <person name="Bastos R.W."/>
            <person name="Alastruey-Izquierdo A."/>
            <person name="Goldman G.H."/>
            <person name="Rokas A."/>
        </authorList>
    </citation>
    <scope>NUCLEOTIDE SEQUENCE</scope>
    <source>
        <strain evidence="9">CNM-CM6805</strain>
    </source>
</reference>
<reference evidence="9" key="2">
    <citation type="submission" date="2020-04" db="EMBL/GenBank/DDBJ databases">
        <authorList>
            <person name="Santos R.A.C."/>
            <person name="Steenwyk J.L."/>
            <person name="Rivero-Menendez O."/>
            <person name="Mead M.E."/>
            <person name="Silva L.P."/>
            <person name="Bastos R.W."/>
            <person name="Alastruey-Izquierdo A."/>
            <person name="Goldman G.H."/>
            <person name="Rokas A."/>
        </authorList>
    </citation>
    <scope>NUCLEOTIDE SEQUENCE</scope>
    <source>
        <strain evidence="9">CNM-CM6805</strain>
    </source>
</reference>
<feature type="transmembrane region" description="Helical" evidence="7">
    <location>
        <begin position="200"/>
        <end position="219"/>
    </location>
</feature>
<feature type="transmembrane region" description="Helical" evidence="7">
    <location>
        <begin position="299"/>
        <end position="320"/>
    </location>
</feature>
<dbReference type="GO" id="GO:0005886">
    <property type="term" value="C:plasma membrane"/>
    <property type="evidence" value="ECO:0007669"/>
    <property type="project" value="TreeGrafter"/>
</dbReference>
<dbReference type="FunFam" id="1.20.1720.10:FF:000012">
    <property type="entry name" value="MFS toxin efflux pump (AflT)"/>
    <property type="match status" value="1"/>
</dbReference>
<evidence type="ECO:0000256" key="5">
    <source>
        <dbReference type="ARBA" id="ARBA00023136"/>
    </source>
</evidence>
<dbReference type="OrthoDB" id="10021397at2759"/>
<feature type="transmembrane region" description="Helical" evidence="7">
    <location>
        <begin position="75"/>
        <end position="101"/>
    </location>
</feature>
<feature type="compositionally biased region" description="Polar residues" evidence="6">
    <location>
        <begin position="21"/>
        <end position="40"/>
    </location>
</feature>
<feature type="region of interest" description="Disordered" evidence="6">
    <location>
        <begin position="1"/>
        <end position="61"/>
    </location>
</feature>
<feature type="transmembrane region" description="Helical" evidence="7">
    <location>
        <begin position="271"/>
        <end position="293"/>
    </location>
</feature>
<evidence type="ECO:0000256" key="2">
    <source>
        <dbReference type="ARBA" id="ARBA00007520"/>
    </source>
</evidence>
<gene>
    <name evidence="9" type="ORF">CNMCM6805_007465</name>
</gene>
<dbReference type="Gene3D" id="1.20.1720.10">
    <property type="entry name" value="Multidrug resistance protein D"/>
    <property type="match status" value="1"/>
</dbReference>
<dbReference type="PANTHER" id="PTHR23501">
    <property type="entry name" value="MAJOR FACILITATOR SUPERFAMILY"/>
    <property type="match status" value="1"/>
</dbReference>
<dbReference type="Proteomes" id="UP000653565">
    <property type="component" value="Unassembled WGS sequence"/>
</dbReference>
<dbReference type="EMBL" id="JAAAPX010000051">
    <property type="protein sequence ID" value="KAF4236537.1"/>
    <property type="molecule type" value="Genomic_DNA"/>
</dbReference>
<feature type="transmembrane region" description="Helical" evidence="7">
    <location>
        <begin position="470"/>
        <end position="493"/>
    </location>
</feature>
<evidence type="ECO:0000256" key="6">
    <source>
        <dbReference type="SAM" id="MobiDB-lite"/>
    </source>
</evidence>
<dbReference type="InterPro" id="IPR011701">
    <property type="entry name" value="MFS"/>
</dbReference>